<feature type="transmembrane region" description="Helical" evidence="1">
    <location>
        <begin position="296"/>
        <end position="314"/>
    </location>
</feature>
<organism evidence="2 3">
    <name type="scientific">Puccinia striiformis</name>
    <dbReference type="NCBI Taxonomy" id="27350"/>
    <lineage>
        <taxon>Eukaryota</taxon>
        <taxon>Fungi</taxon>
        <taxon>Dikarya</taxon>
        <taxon>Basidiomycota</taxon>
        <taxon>Pucciniomycotina</taxon>
        <taxon>Pucciniomycetes</taxon>
        <taxon>Pucciniales</taxon>
        <taxon>Pucciniaceae</taxon>
        <taxon>Puccinia</taxon>
    </lineage>
</organism>
<evidence type="ECO:0000313" key="3">
    <source>
        <dbReference type="Proteomes" id="UP000238274"/>
    </source>
</evidence>
<keyword evidence="1" id="KW-0812">Transmembrane</keyword>
<feature type="transmembrane region" description="Helical" evidence="1">
    <location>
        <begin position="367"/>
        <end position="389"/>
    </location>
</feature>
<keyword evidence="1" id="KW-1133">Transmembrane helix</keyword>
<reference evidence="3" key="3">
    <citation type="journal article" date="2018" name="Mol. Plant Microbe Interact.">
        <title>Genome sequence resources for the wheat stripe rust pathogen (Puccinia striiformis f. sp. tritici) and the barley stripe rust pathogen (Puccinia striiformis f. sp. hordei).</title>
        <authorList>
            <person name="Xia C."/>
            <person name="Wang M."/>
            <person name="Yin C."/>
            <person name="Cornejo O.E."/>
            <person name="Hulbert S.H."/>
            <person name="Chen X."/>
        </authorList>
    </citation>
    <scope>NUCLEOTIDE SEQUENCE [LARGE SCALE GENOMIC DNA]</scope>
    <source>
        <strain evidence="3">93TX-2</strain>
    </source>
</reference>
<keyword evidence="3" id="KW-1185">Reference proteome</keyword>
<keyword evidence="1" id="KW-0472">Membrane</keyword>
<feature type="transmembrane region" description="Helical" evidence="1">
    <location>
        <begin position="155"/>
        <end position="177"/>
    </location>
</feature>
<dbReference type="Proteomes" id="UP000238274">
    <property type="component" value="Unassembled WGS sequence"/>
</dbReference>
<dbReference type="OrthoDB" id="2500394at2759"/>
<dbReference type="AlphaFoldDB" id="A0A2S4UCH2"/>
<proteinExistence type="predicted"/>
<reference evidence="3" key="2">
    <citation type="journal article" date="2018" name="BMC Genomics">
        <title>Genomic insights into host adaptation between the wheat stripe rust pathogen (Puccinia striiformis f. sp. tritici) and the barley stripe rust pathogen (Puccinia striiformis f. sp. hordei).</title>
        <authorList>
            <person name="Xia C."/>
            <person name="Wang M."/>
            <person name="Yin C."/>
            <person name="Cornejo O.E."/>
            <person name="Hulbert S.H."/>
            <person name="Chen X."/>
        </authorList>
    </citation>
    <scope>NUCLEOTIDE SEQUENCE [LARGE SCALE GENOMIC DNA]</scope>
    <source>
        <strain evidence="3">93TX-2</strain>
    </source>
</reference>
<reference evidence="2 3" key="1">
    <citation type="submission" date="2017-12" db="EMBL/GenBank/DDBJ databases">
        <title>Gene loss provides genomic basis for host adaptation in cereal stripe rust fungi.</title>
        <authorList>
            <person name="Xia C."/>
        </authorList>
    </citation>
    <scope>NUCLEOTIDE SEQUENCE [LARGE SCALE GENOMIC DNA]</scope>
    <source>
        <strain evidence="2 3">93TX-2</strain>
    </source>
</reference>
<sequence>MSVNNTQSTDHAPLPSVIPAGINPFTPISAAIIHQFTQPLSKTTITLLAIFLVFHSLIALFSLMMLILPYTRPTKRPQWFFKKSHIPAQLRGKDHAHSQWLIWGSSLPDPYLLDQYWVLHLLGSLNTIAFICLQINPSRSLNYALRAQPLIPLGLMYMFEILAYWIMAHCFISLSYSSLDSAGRKAISLAKWEPPPAVVNVVFTCLPLCMVALITGTIIHGAVGYNVILVQERHTLKVLAQGASAWTQLQAPSQSEEQKNSLLSQLNQVEEELKNLTEQSGINLNLGIDYHRRSQTLYLLCMCVTCLFFIFSFWKLTHKLLLQAEESSYYSAQTRQFRHLQNASNSQEEITASSNNKKRTLRPDRQLLRACAAIIAMGINMICYLMNIFRTEDMMINPHWHGAATWIPTVSGSWASIPIAWQCVRLNLSFRIFWCLLTHNHLFNLLLVKQWRLYLDLSLATTGLYTSS</sequence>
<feature type="transmembrane region" description="Helical" evidence="1">
    <location>
        <begin position="116"/>
        <end position="135"/>
    </location>
</feature>
<comment type="caution">
    <text evidence="2">The sequence shown here is derived from an EMBL/GenBank/DDBJ whole genome shotgun (WGS) entry which is preliminary data.</text>
</comment>
<evidence type="ECO:0000256" key="1">
    <source>
        <dbReference type="SAM" id="Phobius"/>
    </source>
</evidence>
<accession>A0A2S4UCH2</accession>
<dbReference type="EMBL" id="PKSM01000445">
    <property type="protein sequence ID" value="POV94995.1"/>
    <property type="molecule type" value="Genomic_DNA"/>
</dbReference>
<dbReference type="VEuPathDB" id="FungiDB:PSHT_15899"/>
<feature type="transmembrane region" description="Helical" evidence="1">
    <location>
        <begin position="45"/>
        <end position="70"/>
    </location>
</feature>
<protein>
    <submittedName>
        <fullName evidence="2">Uncharacterized protein</fullName>
    </submittedName>
</protein>
<feature type="transmembrane region" description="Helical" evidence="1">
    <location>
        <begin position="197"/>
        <end position="223"/>
    </location>
</feature>
<name>A0A2S4UCH2_9BASI</name>
<gene>
    <name evidence="2" type="ORF">PSHT_15899</name>
</gene>
<evidence type="ECO:0000313" key="2">
    <source>
        <dbReference type="EMBL" id="POV94995.1"/>
    </source>
</evidence>
<dbReference type="VEuPathDB" id="FungiDB:PSTT_14807"/>